<accession>A0ABW3SRK0</accession>
<evidence type="ECO:0008006" key="4">
    <source>
        <dbReference type="Google" id="ProtNLM"/>
    </source>
</evidence>
<organism evidence="2 3">
    <name type="scientific">Pontibacter rugosus</name>
    <dbReference type="NCBI Taxonomy" id="1745966"/>
    <lineage>
        <taxon>Bacteria</taxon>
        <taxon>Pseudomonadati</taxon>
        <taxon>Bacteroidota</taxon>
        <taxon>Cytophagia</taxon>
        <taxon>Cytophagales</taxon>
        <taxon>Hymenobacteraceae</taxon>
        <taxon>Pontibacter</taxon>
    </lineage>
</organism>
<proteinExistence type="predicted"/>
<evidence type="ECO:0000313" key="2">
    <source>
        <dbReference type="EMBL" id="MFD1186566.1"/>
    </source>
</evidence>
<dbReference type="Proteomes" id="UP001597094">
    <property type="component" value="Unassembled WGS sequence"/>
</dbReference>
<dbReference type="RefSeq" id="WP_377526740.1">
    <property type="nucleotide sequence ID" value="NZ_JBHTLD010000077.1"/>
</dbReference>
<feature type="signal peptide" evidence="1">
    <location>
        <begin position="1"/>
        <end position="22"/>
    </location>
</feature>
<name>A0ABW3SRK0_9BACT</name>
<reference evidence="3" key="1">
    <citation type="journal article" date="2019" name="Int. J. Syst. Evol. Microbiol.">
        <title>The Global Catalogue of Microorganisms (GCM) 10K type strain sequencing project: providing services to taxonomists for standard genome sequencing and annotation.</title>
        <authorList>
            <consortium name="The Broad Institute Genomics Platform"/>
            <consortium name="The Broad Institute Genome Sequencing Center for Infectious Disease"/>
            <person name="Wu L."/>
            <person name="Ma J."/>
        </authorList>
    </citation>
    <scope>NUCLEOTIDE SEQUENCE [LARGE SCALE GENOMIC DNA]</scope>
    <source>
        <strain evidence="3">JCM 31319</strain>
    </source>
</reference>
<sequence length="208" mass="22961">MKHLRYLVLLPLCFFACSPANEEVKDEYVETTPPSAALDSIANVPKDNAKTNKTTATPTLPLPQPVMQKLTEQYPGWEKPAIAAYAEARAEAQNGSAAIARGDFDGDTRQDVALQFQLGDDVVLVAALQKEDGNYVLEELNRDILFNERGKLKSLYYLFTQDGGDNIFNTATSQEIELPHDAVSVGLENSLVTYLYQNGGFEKINVQD</sequence>
<keyword evidence="3" id="KW-1185">Reference proteome</keyword>
<evidence type="ECO:0000313" key="3">
    <source>
        <dbReference type="Proteomes" id="UP001597094"/>
    </source>
</evidence>
<keyword evidence="1" id="KW-0732">Signal</keyword>
<evidence type="ECO:0000256" key="1">
    <source>
        <dbReference type="SAM" id="SignalP"/>
    </source>
</evidence>
<dbReference type="EMBL" id="JBHTLD010000077">
    <property type="protein sequence ID" value="MFD1186566.1"/>
    <property type="molecule type" value="Genomic_DNA"/>
</dbReference>
<protein>
    <recommendedName>
        <fullName evidence="4">Lipoprotein</fullName>
    </recommendedName>
</protein>
<gene>
    <name evidence="2" type="ORF">ACFQ2O_10140</name>
</gene>
<feature type="chain" id="PRO_5045654551" description="Lipoprotein" evidence="1">
    <location>
        <begin position="23"/>
        <end position="208"/>
    </location>
</feature>
<comment type="caution">
    <text evidence="2">The sequence shown here is derived from an EMBL/GenBank/DDBJ whole genome shotgun (WGS) entry which is preliminary data.</text>
</comment>